<dbReference type="VEuPathDB" id="PlasmoDB:PCOAH_00013280"/>
<dbReference type="KEGG" id="pcot:PCOAH_00013280"/>
<organism evidence="1 2">
    <name type="scientific">Plasmodium coatneyi</name>
    <dbReference type="NCBI Taxonomy" id="208452"/>
    <lineage>
        <taxon>Eukaryota</taxon>
        <taxon>Sar</taxon>
        <taxon>Alveolata</taxon>
        <taxon>Apicomplexa</taxon>
        <taxon>Aconoidasida</taxon>
        <taxon>Haemosporida</taxon>
        <taxon>Plasmodiidae</taxon>
        <taxon>Plasmodium</taxon>
    </lineage>
</organism>
<keyword evidence="2" id="KW-1185">Reference proteome</keyword>
<reference evidence="2" key="1">
    <citation type="submission" date="2016-06" db="EMBL/GenBank/DDBJ databases">
        <title>First high quality genome sequence of Plasmodium coatneyi using continuous long reads from single molecule, real-time sequencing.</title>
        <authorList>
            <person name="Chien J.-T."/>
            <person name="Pakala S.B."/>
            <person name="Geraldo J.A."/>
            <person name="Lapp S.A."/>
            <person name="Barnwell J.W."/>
            <person name="Kissinger J.C."/>
            <person name="Galinski M.R."/>
            <person name="Humphrey J.C."/>
        </authorList>
    </citation>
    <scope>NUCLEOTIDE SEQUENCE [LARGE SCALE GENOMIC DNA]</scope>
    <source>
        <strain evidence="2">Hackeri</strain>
    </source>
</reference>
<evidence type="ECO:0000313" key="2">
    <source>
        <dbReference type="Proteomes" id="UP000092716"/>
    </source>
</evidence>
<dbReference type="GeneID" id="30908054"/>
<protein>
    <submittedName>
        <fullName evidence="1">Erythrocyte binding protein</fullName>
    </submittedName>
</protein>
<proteinExistence type="predicted"/>
<sequence>MKRKKKYMETTNAVEIFGKEEEITKLVHEAKESIEKIMNKKTEHENMVASEMSKKEVLDVAKDEMKQKTIVIHGKNDSLQNSTKKDYAEKSIPKEKCYAEMFKSKRKTKKQKKKLKRAPMIKRLKMLSQPLIPKKLPT</sequence>
<gene>
    <name evidence="1" type="ORF">PCOAH_00013280</name>
</gene>
<dbReference type="RefSeq" id="XP_019913689.1">
    <property type="nucleotide sequence ID" value="XM_020058137.1"/>
</dbReference>
<name>A0A1B1DW65_9APIC</name>
<dbReference type="AlphaFoldDB" id="A0A1B1DW65"/>
<dbReference type="EMBL" id="CP016244">
    <property type="protein sequence ID" value="ANQ06994.1"/>
    <property type="molecule type" value="Genomic_DNA"/>
</dbReference>
<dbReference type="Proteomes" id="UP000092716">
    <property type="component" value="Chromosome 6"/>
</dbReference>
<accession>A0A1B1DW65</accession>
<evidence type="ECO:0000313" key="1">
    <source>
        <dbReference type="EMBL" id="ANQ06994.1"/>
    </source>
</evidence>